<dbReference type="EMBL" id="PCXM01000031">
    <property type="protein sequence ID" value="PIR40041.1"/>
    <property type="molecule type" value="Genomic_DNA"/>
</dbReference>
<gene>
    <name evidence="1" type="ORF">COV33_01710</name>
</gene>
<accession>A0A2H0R0J3</accession>
<name>A0A2H0R0J3_9BACT</name>
<reference evidence="1 2" key="1">
    <citation type="submission" date="2017-09" db="EMBL/GenBank/DDBJ databases">
        <title>Depth-based differentiation of microbial function through sediment-hosted aquifers and enrichment of novel symbionts in the deep terrestrial subsurface.</title>
        <authorList>
            <person name="Probst A.J."/>
            <person name="Ladd B."/>
            <person name="Jarett J.K."/>
            <person name="Geller-Mcgrath D.E."/>
            <person name="Sieber C.M."/>
            <person name="Emerson J.B."/>
            <person name="Anantharaman K."/>
            <person name="Thomas B.C."/>
            <person name="Malmstrom R."/>
            <person name="Stieglmeier M."/>
            <person name="Klingl A."/>
            <person name="Woyke T."/>
            <person name="Ryan C.M."/>
            <person name="Banfield J.F."/>
        </authorList>
    </citation>
    <scope>NUCLEOTIDE SEQUENCE [LARGE SCALE GENOMIC DNA]</scope>
    <source>
        <strain evidence="1">CG10_big_fil_rev_8_21_14_0_10_34_34</strain>
    </source>
</reference>
<dbReference type="AlphaFoldDB" id="A0A2H0R0J3"/>
<comment type="caution">
    <text evidence="1">The sequence shown here is derived from an EMBL/GenBank/DDBJ whole genome shotgun (WGS) entry which is preliminary data.</text>
</comment>
<sequence length="449" mass="53745">MNKLADYNKILNEAHEDFSGIFKSKYSNIPQKLNTTTEKDIRCIENTKLYSNNKIYDFMDGDYIYLVHITTKKKDIVNEKRIMCSGGCLVGSIYCVPAYKISKNKFTLHNLGKFIFQKEVSYFSENNSNPSILLFKIKKPKNFKYSGLNYLKLGKFHMNVYQELKFLLHINERRETDEMILKMVDWSRELIYLLYKYKRNILYKDFDNFYTILKKTITNVPIFGYFLFEITSEFVVSYQNDENSKYYAKKREIFVGNFKDLVFGVVPNLTKNFDLGQFLPDINKLEIEFDKLGLDIKKYKIFMINSLIYYVKNYLFNKKINQNFFSENISIMECNKICPHFVGHILHRIIRKMNRYPDFHVNFDTYKAIKIWNYWNKNNIYFPSNSIMPKGEMGINPTIPDLEYTVYDTKVLENDEKKFIFEPKKKLDIKITPQLIELSKLIMRKKYEK</sequence>
<dbReference type="Proteomes" id="UP000230828">
    <property type="component" value="Unassembled WGS sequence"/>
</dbReference>
<organism evidence="1 2">
    <name type="scientific">Candidatus Zambryskibacteria bacterium CG10_big_fil_rev_8_21_14_0_10_34_34</name>
    <dbReference type="NCBI Taxonomy" id="1975114"/>
    <lineage>
        <taxon>Bacteria</taxon>
        <taxon>Candidatus Zambryskiibacteriota</taxon>
    </lineage>
</organism>
<protein>
    <submittedName>
        <fullName evidence="1">Uncharacterized protein</fullName>
    </submittedName>
</protein>
<proteinExistence type="predicted"/>
<evidence type="ECO:0000313" key="2">
    <source>
        <dbReference type="Proteomes" id="UP000230828"/>
    </source>
</evidence>
<evidence type="ECO:0000313" key="1">
    <source>
        <dbReference type="EMBL" id="PIR40041.1"/>
    </source>
</evidence>